<accession>A0A975IUV1</accession>
<keyword evidence="1" id="KW-0732">Signal</keyword>
<name>A0A975IUV1_9CAUL</name>
<feature type="domain" description="DUF2268" evidence="2">
    <location>
        <begin position="162"/>
        <end position="273"/>
    </location>
</feature>
<dbReference type="AlphaFoldDB" id="A0A975IUV1"/>
<dbReference type="InterPro" id="IPR018728">
    <property type="entry name" value="DUF2268"/>
</dbReference>
<feature type="signal peptide" evidence="1">
    <location>
        <begin position="1"/>
        <end position="21"/>
    </location>
</feature>
<dbReference type="EMBL" id="CP073078">
    <property type="protein sequence ID" value="QUD86641.1"/>
    <property type="molecule type" value="Genomic_DNA"/>
</dbReference>
<sequence>MSRLLTRFALGLVALTLTAAAAQPDPVVETGDVSRFYSLYDATGGHPTAEQLQAYIDGGSEGLRQLARLRRVTGAAMADAMGKRPEIYVGARRCAAVLPRVRTRLLASFRKLGELYPEARFPPMTIAVGRGKPVAIGSPVNGVQVGLEALCAADTLGSDPEERFVHVIAHEYAHTQQNRALVDDEHPTVLEMSIIEGVAEFVAELTSGSVSNTGLAARAKGRELEIETAFVPDEDKTDISKWLYNGLGTQQWPGDLGYWVGYRIAKAYYLHAPDKRQALKEILEMNDPKAFLAKSGWHPGIKLD</sequence>
<evidence type="ECO:0000256" key="1">
    <source>
        <dbReference type="SAM" id="SignalP"/>
    </source>
</evidence>
<evidence type="ECO:0000313" key="4">
    <source>
        <dbReference type="Proteomes" id="UP000676409"/>
    </source>
</evidence>
<dbReference type="RefSeq" id="WP_211936693.1">
    <property type="nucleotide sequence ID" value="NZ_CP073078.1"/>
</dbReference>
<reference evidence="3" key="1">
    <citation type="submission" date="2021-04" db="EMBL/GenBank/DDBJ databases">
        <title>The complete genome sequence of Caulobacter sp. S6.</title>
        <authorList>
            <person name="Tang Y."/>
            <person name="Ouyang W."/>
            <person name="Liu Q."/>
            <person name="Huang B."/>
            <person name="Guo Z."/>
            <person name="Lei P."/>
        </authorList>
    </citation>
    <scope>NUCLEOTIDE SEQUENCE</scope>
    <source>
        <strain evidence="3">S6</strain>
    </source>
</reference>
<gene>
    <name evidence="3" type="ORF">KCG34_16345</name>
</gene>
<dbReference type="Proteomes" id="UP000676409">
    <property type="component" value="Chromosome"/>
</dbReference>
<keyword evidence="4" id="KW-1185">Reference proteome</keyword>
<dbReference type="KEGG" id="caul:KCG34_16345"/>
<evidence type="ECO:0000313" key="3">
    <source>
        <dbReference type="EMBL" id="QUD86641.1"/>
    </source>
</evidence>
<proteinExistence type="predicted"/>
<dbReference type="Pfam" id="PF10026">
    <property type="entry name" value="DUF2268"/>
    <property type="match status" value="1"/>
</dbReference>
<protein>
    <recommendedName>
        <fullName evidence="2">DUF2268 domain-containing protein</fullName>
    </recommendedName>
</protein>
<organism evidence="3 4">
    <name type="scientific">Phenylobacterium montanum</name>
    <dbReference type="NCBI Taxonomy" id="2823693"/>
    <lineage>
        <taxon>Bacteria</taxon>
        <taxon>Pseudomonadati</taxon>
        <taxon>Pseudomonadota</taxon>
        <taxon>Alphaproteobacteria</taxon>
        <taxon>Caulobacterales</taxon>
        <taxon>Caulobacteraceae</taxon>
        <taxon>Phenylobacterium</taxon>
    </lineage>
</organism>
<evidence type="ECO:0000259" key="2">
    <source>
        <dbReference type="Pfam" id="PF10026"/>
    </source>
</evidence>
<feature type="chain" id="PRO_5037998311" description="DUF2268 domain-containing protein" evidence="1">
    <location>
        <begin position="22"/>
        <end position="304"/>
    </location>
</feature>